<dbReference type="SMART" id="SM00091">
    <property type="entry name" value="PAS"/>
    <property type="match status" value="4"/>
</dbReference>
<evidence type="ECO:0000256" key="4">
    <source>
        <dbReference type="SAM" id="Phobius"/>
    </source>
</evidence>
<dbReference type="InterPro" id="IPR000014">
    <property type="entry name" value="PAS"/>
</dbReference>
<dbReference type="Gene3D" id="3.20.20.450">
    <property type="entry name" value="EAL domain"/>
    <property type="match status" value="1"/>
</dbReference>
<feature type="domain" description="PAC" evidence="7">
    <location>
        <begin position="939"/>
        <end position="990"/>
    </location>
</feature>
<dbReference type="SMART" id="SM00267">
    <property type="entry name" value="GGDEF"/>
    <property type="match status" value="2"/>
</dbReference>
<feature type="transmembrane region" description="Helical" evidence="4">
    <location>
        <begin position="61"/>
        <end position="79"/>
    </location>
</feature>
<dbReference type="InterPro" id="IPR001610">
    <property type="entry name" value="PAC"/>
</dbReference>
<gene>
    <name evidence="10" type="ORF">CPZ25_001915</name>
</gene>
<dbReference type="InterPro" id="IPR043128">
    <property type="entry name" value="Rev_trsase/Diguanyl_cyclase"/>
</dbReference>
<dbReference type="InterPro" id="IPR001789">
    <property type="entry name" value="Sig_transdc_resp-reg_receiver"/>
</dbReference>
<dbReference type="Proteomes" id="UP000218387">
    <property type="component" value="Chromosome"/>
</dbReference>
<accession>A0A4V1GLK6</accession>
<dbReference type="CDD" id="cd00130">
    <property type="entry name" value="PAS"/>
    <property type="match status" value="2"/>
</dbReference>
<dbReference type="SMART" id="SM00052">
    <property type="entry name" value="EAL"/>
    <property type="match status" value="1"/>
</dbReference>
<sequence>MNFMGTIDAGGKDMTGKTVLIVDENPAENTLLDNILNKSYKVIISKENDTALKFLQQNKSMVAVVIFSYALFYGMLPALRTVLWDIQASRGTGVLVLTDADNPIMEEQALKLGATDILSRPLDPRLIRQRVRNTSLQSNLKSLEEYDSLTGLLNKDTFYKNVHEILTAYPEKAYTILCFDIERFKVINDLFGAEAGDRLLQYIGDELNAWSTEKNGCAGRIVADVFAILLPDVQGSADSIAQRLTDGLEQYPLDMEISVAAGLYHIDDASLPVSRMCDRAILALNSVKGNYLKRAAVYDNHLRSSLIEEQEIVNEMAHALANRQFQVYMQPKCDMRTNKIIGCEALVRWIHPEKGVISPAAFIPVFERNGFILKLDAYVWEEVCRLIKNWIDNGHKPIPTSVNVSRVNLYHQGLGDLLDNLVKKYDLPPYLLELEITESAYTKNLDQLLSLVNRLRDRGFTILMDDFGSGYSSLNILKDINVDVLKIDMRFLSDMEHLKGRAGNILESVVRMAKWLDLGVIAEGVETKEQVNFLLDIGCHYAQGYYYYKPMPIGEFEALLLRDAAKLDFSGMEREKNNMISYDELMHSDGMTRSLLNNLIGGVAFYEYFQGNLEVLRVSEGYYQVTGCDAETLKINGRHILDRILDEDKPVILDALQRAPQRPEKGIDIQFRRKRLNGEYMWMYMRLFFLANRGDRQLFYASIIDVTKQKESEEALRLSEQRFRIAMEATNNVIFDFDIEKRTIDYSDYFAQKYGLKTHLVNVPDSLVEEGVIHPDSKERFLKMYREIFEGAPKAACEVRVKLYDSSYLWNRITLTNIYDSMRKPVRAVGLVEDISREKEMENQILQKEKSLSNLKKENQQAVLSLLGESSPNGLIGGYCEPGFPLYFINKEMLEIMGYESYDDFMEETGGFVYNTIHPDDHEHVTQVVGPKDKEGDEYTVRYRTLRKDGTYFWVIDRGRVVRAEDGRLAIVSACIDITEQVELQNEFETVLNSTPGDIVVFKIKEKNIQTHYMSFGLAKVLGYEEKEYQRMLTCENSLDLIYAKDRAFYFNTVYKSAAERLPINIDFRSVSKNGRFVWINLSAEFYGTDEGSMVYHGIFTDISELKQKEEKLKLSEERFKAAIEHLDISIWEYDIKTKRLMKEAKWNKEGSRRLVYPNMPDESIVKGYVFHESVGEYLRLYEDISEGKLKTSAEVQIQERDGKYCWYRITYTVVLDEDGQPMKAIGTSENIEEEKQKQKRIDNLLLKAQKDFLTGLYNRETIEEMVKQGLKTSFSKKGVSAVLMADVDNFKQINDFYGHAEGDRVLKEIGRIAPEVFGDRALTGRLGGDEFLIFVTGKDYESDVCSLAQKFCDRLSELEVQDKKITVSVGISFVEETVRDFKMLYQNADAALYVAKCRGKNTYAVYHALQFQRQRAYFNMDTAILDELDSFVYIINAKTYDIIYCNTALLRELDVDEVEAKKHKCHELLAQCSQPCTGCEQRELFYDQFISRDMSFFNGKMPVTLREKLFKWGSLTLRLGLARFKREG</sequence>
<comment type="function">
    <text evidence="2">May play the central regulatory role in sporulation. It may be an element of the effector pathway responsible for the activation of sporulation genes in response to nutritional stress. Spo0A may act in concert with spo0H (a sigma factor) to control the expression of some genes that are critical to the sporulation process.</text>
</comment>
<dbReference type="InterPro" id="IPR029787">
    <property type="entry name" value="Nucleotide_cyclase"/>
</dbReference>
<dbReference type="Pfam" id="PF00990">
    <property type="entry name" value="GGDEF"/>
    <property type="match status" value="2"/>
</dbReference>
<dbReference type="KEGG" id="emt:CPZ25_001915"/>
<dbReference type="SMART" id="SM00448">
    <property type="entry name" value="REC"/>
    <property type="match status" value="1"/>
</dbReference>
<dbReference type="InterPro" id="IPR013655">
    <property type="entry name" value="PAS_fold_3"/>
</dbReference>
<evidence type="ECO:0000313" key="11">
    <source>
        <dbReference type="Proteomes" id="UP000218387"/>
    </source>
</evidence>
<dbReference type="SUPFAM" id="SSF55073">
    <property type="entry name" value="Nucleotide cyclase"/>
    <property type="match status" value="2"/>
</dbReference>
<dbReference type="Gene3D" id="3.30.70.270">
    <property type="match status" value="2"/>
</dbReference>
<feature type="domain" description="GGDEF" evidence="9">
    <location>
        <begin position="172"/>
        <end position="300"/>
    </location>
</feature>
<evidence type="ECO:0000259" key="9">
    <source>
        <dbReference type="PROSITE" id="PS50887"/>
    </source>
</evidence>
<dbReference type="SMART" id="SM00086">
    <property type="entry name" value="PAC"/>
    <property type="match status" value="5"/>
</dbReference>
<dbReference type="PROSITE" id="PS50112">
    <property type="entry name" value="PAS"/>
    <property type="match status" value="1"/>
</dbReference>
<dbReference type="PANTHER" id="PTHR44757">
    <property type="entry name" value="DIGUANYLATE CYCLASE DGCP"/>
    <property type="match status" value="1"/>
</dbReference>
<dbReference type="PROSITE" id="PS50113">
    <property type="entry name" value="PAC"/>
    <property type="match status" value="5"/>
</dbReference>
<dbReference type="NCBIfam" id="TIGR00229">
    <property type="entry name" value="sensory_box"/>
    <property type="match status" value="4"/>
</dbReference>
<reference evidence="10 11" key="1">
    <citation type="submission" date="2018-05" db="EMBL/GenBank/DDBJ databases">
        <title>Genome comparison of Eubacterium sp.</title>
        <authorList>
            <person name="Feng Y."/>
            <person name="Sanchez-Andrea I."/>
            <person name="Stams A.J.M."/>
            <person name="De Vos W.M."/>
        </authorList>
    </citation>
    <scope>NUCLEOTIDE SEQUENCE [LARGE SCALE GENOMIC DNA]</scope>
    <source>
        <strain evidence="10 11">YI</strain>
    </source>
</reference>
<protein>
    <recommendedName>
        <fullName evidence="1">Stage 0 sporulation protein A homolog</fullName>
    </recommendedName>
</protein>
<evidence type="ECO:0000259" key="5">
    <source>
        <dbReference type="PROSITE" id="PS50110"/>
    </source>
</evidence>
<dbReference type="SUPFAM" id="SSF52172">
    <property type="entry name" value="CheY-like"/>
    <property type="match status" value="1"/>
</dbReference>
<evidence type="ECO:0000313" key="10">
    <source>
        <dbReference type="EMBL" id="QCT70116.1"/>
    </source>
</evidence>
<dbReference type="NCBIfam" id="TIGR00254">
    <property type="entry name" value="GGDEF"/>
    <property type="match status" value="2"/>
</dbReference>
<dbReference type="InterPro" id="IPR035965">
    <property type="entry name" value="PAS-like_dom_sf"/>
</dbReference>
<dbReference type="EMBL" id="CP029487">
    <property type="protein sequence ID" value="QCT70116.1"/>
    <property type="molecule type" value="Genomic_DNA"/>
</dbReference>
<dbReference type="PROSITE" id="PS50110">
    <property type="entry name" value="RESPONSE_REGULATORY"/>
    <property type="match status" value="1"/>
</dbReference>
<organism evidence="10 11">
    <name type="scientific">Eubacterium maltosivorans</name>
    <dbReference type="NCBI Taxonomy" id="2041044"/>
    <lineage>
        <taxon>Bacteria</taxon>
        <taxon>Bacillati</taxon>
        <taxon>Bacillota</taxon>
        <taxon>Clostridia</taxon>
        <taxon>Eubacteriales</taxon>
        <taxon>Eubacteriaceae</taxon>
        <taxon>Eubacterium</taxon>
    </lineage>
</organism>
<feature type="domain" description="PAC" evidence="7">
    <location>
        <begin position="795"/>
        <end position="847"/>
    </location>
</feature>
<dbReference type="InterPro" id="IPR052155">
    <property type="entry name" value="Biofilm_reg_signaling"/>
</dbReference>
<evidence type="ECO:0000256" key="1">
    <source>
        <dbReference type="ARBA" id="ARBA00018672"/>
    </source>
</evidence>
<evidence type="ECO:0000259" key="8">
    <source>
        <dbReference type="PROSITE" id="PS50883"/>
    </source>
</evidence>
<proteinExistence type="predicted"/>
<feature type="domain" description="Response regulatory" evidence="5">
    <location>
        <begin position="18"/>
        <end position="135"/>
    </location>
</feature>
<feature type="domain" description="PAC" evidence="7">
    <location>
        <begin position="1064"/>
        <end position="1115"/>
    </location>
</feature>
<feature type="domain" description="GGDEF" evidence="9">
    <location>
        <begin position="1279"/>
        <end position="1409"/>
    </location>
</feature>
<dbReference type="InterPro" id="IPR035919">
    <property type="entry name" value="EAL_sf"/>
</dbReference>
<keyword evidence="4" id="KW-0812">Transmembrane</keyword>
<dbReference type="CDD" id="cd01948">
    <property type="entry name" value="EAL"/>
    <property type="match status" value="1"/>
</dbReference>
<dbReference type="Pfam" id="PF08447">
    <property type="entry name" value="PAS_3"/>
    <property type="match status" value="4"/>
</dbReference>
<evidence type="ECO:0000256" key="2">
    <source>
        <dbReference type="ARBA" id="ARBA00024867"/>
    </source>
</evidence>
<keyword evidence="11" id="KW-1185">Reference proteome</keyword>
<evidence type="ECO:0000256" key="3">
    <source>
        <dbReference type="PROSITE-ProRule" id="PRU00169"/>
    </source>
</evidence>
<dbReference type="SUPFAM" id="SSF55785">
    <property type="entry name" value="PYP-like sensor domain (PAS domain)"/>
    <property type="match status" value="5"/>
</dbReference>
<dbReference type="InterPro" id="IPR001633">
    <property type="entry name" value="EAL_dom"/>
</dbReference>
<dbReference type="PROSITE" id="PS50887">
    <property type="entry name" value="GGDEF"/>
    <property type="match status" value="2"/>
</dbReference>
<feature type="domain" description="EAL" evidence="8">
    <location>
        <begin position="309"/>
        <end position="564"/>
    </location>
</feature>
<feature type="domain" description="PAC" evidence="7">
    <location>
        <begin position="1192"/>
        <end position="1244"/>
    </location>
</feature>
<feature type="domain" description="PAS" evidence="6">
    <location>
        <begin position="719"/>
        <end position="792"/>
    </location>
</feature>
<dbReference type="Gene3D" id="3.40.50.2300">
    <property type="match status" value="1"/>
</dbReference>
<name>A0A4V1GLK6_EUBML</name>
<dbReference type="SUPFAM" id="SSF141868">
    <property type="entry name" value="EAL domain-like"/>
    <property type="match status" value="1"/>
</dbReference>
<evidence type="ECO:0000259" key="7">
    <source>
        <dbReference type="PROSITE" id="PS50113"/>
    </source>
</evidence>
<dbReference type="Gene3D" id="3.30.450.20">
    <property type="entry name" value="PAS domain"/>
    <property type="match status" value="5"/>
</dbReference>
<dbReference type="GO" id="GO:0000160">
    <property type="term" value="P:phosphorelay signal transduction system"/>
    <property type="evidence" value="ECO:0007669"/>
    <property type="project" value="InterPro"/>
</dbReference>
<comment type="caution">
    <text evidence="3">Lacks conserved residue(s) required for the propagation of feature annotation.</text>
</comment>
<keyword evidence="4" id="KW-1133">Transmembrane helix</keyword>
<dbReference type="Pfam" id="PF00563">
    <property type="entry name" value="EAL"/>
    <property type="match status" value="1"/>
</dbReference>
<dbReference type="InterPro" id="IPR000700">
    <property type="entry name" value="PAS-assoc_C"/>
</dbReference>
<dbReference type="CDD" id="cd01949">
    <property type="entry name" value="GGDEF"/>
    <property type="match status" value="2"/>
</dbReference>
<feature type="domain" description="PAC" evidence="7">
    <location>
        <begin position="667"/>
        <end position="718"/>
    </location>
</feature>
<dbReference type="PROSITE" id="PS50883">
    <property type="entry name" value="EAL"/>
    <property type="match status" value="1"/>
</dbReference>
<evidence type="ECO:0000259" key="6">
    <source>
        <dbReference type="PROSITE" id="PS50112"/>
    </source>
</evidence>
<dbReference type="InterPro" id="IPR000160">
    <property type="entry name" value="GGDEF_dom"/>
</dbReference>
<dbReference type="PANTHER" id="PTHR44757:SF2">
    <property type="entry name" value="BIOFILM ARCHITECTURE MAINTENANCE PROTEIN MBAA"/>
    <property type="match status" value="1"/>
</dbReference>
<keyword evidence="4" id="KW-0472">Membrane</keyword>
<dbReference type="InterPro" id="IPR011006">
    <property type="entry name" value="CheY-like_superfamily"/>
</dbReference>